<gene>
    <name evidence="2" type="ORF">BN8_04290</name>
</gene>
<comment type="caution">
    <text evidence="2">The sequence shown here is derived from an EMBL/GenBank/DDBJ whole genome shotgun (WGS) entry which is preliminary data.</text>
</comment>
<proteinExistence type="predicted"/>
<keyword evidence="3" id="KW-1185">Reference proteome</keyword>
<keyword evidence="1" id="KW-0732">Signal</keyword>
<dbReference type="Proteomes" id="UP000009309">
    <property type="component" value="Unassembled WGS sequence"/>
</dbReference>
<protein>
    <recommendedName>
        <fullName evidence="4">Lipoprotein</fullName>
    </recommendedName>
</protein>
<sequence length="159" mass="16717">MKRYNALFLGTLLTIIGLTACEKAEDPFVDRVAAPVLVVIDNASGDGGGLTAEPVVNQKIGGPVTMAVKIFELDKSGILDYKVGIDSIPVVGLALKLTRRDGTAVGDLKTDASGRAVLTKTWAELGVAAPKKGNSVQLTWSGEHKGQAFSRLSRIQAVE</sequence>
<evidence type="ECO:0008006" key="4">
    <source>
        <dbReference type="Google" id="ProtNLM"/>
    </source>
</evidence>
<accession>I2GMC9</accession>
<dbReference type="AlphaFoldDB" id="I2GMC9"/>
<dbReference type="STRING" id="1185876.BN8_04290"/>
<organism evidence="2 3">
    <name type="scientific">Fibrisoma limi BUZ 3</name>
    <dbReference type="NCBI Taxonomy" id="1185876"/>
    <lineage>
        <taxon>Bacteria</taxon>
        <taxon>Pseudomonadati</taxon>
        <taxon>Bacteroidota</taxon>
        <taxon>Cytophagia</taxon>
        <taxon>Cytophagales</taxon>
        <taxon>Spirosomataceae</taxon>
        <taxon>Fibrisoma</taxon>
    </lineage>
</organism>
<feature type="chain" id="PRO_5003660015" description="Lipoprotein" evidence="1">
    <location>
        <begin position="21"/>
        <end position="159"/>
    </location>
</feature>
<evidence type="ECO:0000313" key="3">
    <source>
        <dbReference type="Proteomes" id="UP000009309"/>
    </source>
</evidence>
<feature type="signal peptide" evidence="1">
    <location>
        <begin position="1"/>
        <end position="20"/>
    </location>
</feature>
<reference evidence="2 3" key="1">
    <citation type="journal article" date="2012" name="J. Bacteriol.">
        <title>Genome Sequence of the Filamentous Bacterium Fibrisoma limi BUZ 3T.</title>
        <authorList>
            <person name="Filippini M."/>
            <person name="Qi W."/>
            <person name="Jaenicke S."/>
            <person name="Goesmann A."/>
            <person name="Smits T.H."/>
            <person name="Bagheri H.C."/>
        </authorList>
    </citation>
    <scope>NUCLEOTIDE SEQUENCE [LARGE SCALE GENOMIC DNA]</scope>
    <source>
        <strain evidence="3">BUZ 3T</strain>
    </source>
</reference>
<evidence type="ECO:0000256" key="1">
    <source>
        <dbReference type="SAM" id="SignalP"/>
    </source>
</evidence>
<dbReference type="PROSITE" id="PS51257">
    <property type="entry name" value="PROKAR_LIPOPROTEIN"/>
    <property type="match status" value="1"/>
</dbReference>
<evidence type="ECO:0000313" key="2">
    <source>
        <dbReference type="EMBL" id="CCH55056.1"/>
    </source>
</evidence>
<dbReference type="EMBL" id="CAIT01000008">
    <property type="protein sequence ID" value="CCH55056.1"/>
    <property type="molecule type" value="Genomic_DNA"/>
</dbReference>
<dbReference type="RefSeq" id="WP_009283628.1">
    <property type="nucleotide sequence ID" value="NZ_CAIT01000008.1"/>
</dbReference>
<dbReference type="eggNOG" id="ENOG5030IGE">
    <property type="taxonomic scope" value="Bacteria"/>
</dbReference>
<name>I2GMC9_9BACT</name>